<evidence type="ECO:0000313" key="1">
    <source>
        <dbReference type="EMBL" id="MBB3121196.1"/>
    </source>
</evidence>
<keyword evidence="2" id="KW-1185">Reference proteome</keyword>
<evidence type="ECO:0000313" key="2">
    <source>
        <dbReference type="Proteomes" id="UP000541535"/>
    </source>
</evidence>
<dbReference type="AlphaFoldDB" id="A0A7W5BE62"/>
<dbReference type="Proteomes" id="UP000541535">
    <property type="component" value="Unassembled WGS sequence"/>
</dbReference>
<comment type="caution">
    <text evidence="1">The sequence shown here is derived from an EMBL/GenBank/DDBJ whole genome shotgun (WGS) entry which is preliminary data.</text>
</comment>
<accession>A0A7W5BE62</accession>
<name>A0A7W5BE62_9BURK</name>
<proteinExistence type="predicted"/>
<organism evidence="1 2">
    <name type="scientific">Pseudoduganella violacea</name>
    <dbReference type="NCBI Taxonomy" id="1715466"/>
    <lineage>
        <taxon>Bacteria</taxon>
        <taxon>Pseudomonadati</taxon>
        <taxon>Pseudomonadota</taxon>
        <taxon>Betaproteobacteria</taxon>
        <taxon>Burkholderiales</taxon>
        <taxon>Oxalobacteraceae</taxon>
        <taxon>Telluria group</taxon>
        <taxon>Pseudoduganella</taxon>
    </lineage>
</organism>
<dbReference type="EMBL" id="JACHXD010000014">
    <property type="protein sequence ID" value="MBB3121196.1"/>
    <property type="molecule type" value="Genomic_DNA"/>
</dbReference>
<protein>
    <submittedName>
        <fullName evidence="1">Uncharacterized protein</fullName>
    </submittedName>
</protein>
<sequence length="160" mass="17914">MEVGIHANMVDQTTATLARALRPLLDELKERLRGDYGGQMEHLWIDLELLQSFARPDGQPSHPFRLQKRVSGRARMGLPAIPDSFNVGHFSVRPDFALLAAMPEQEAIPYVLTLIHETSALLLEKQKRLGGFDAVKFRARFREECAALGYTLVTETTAAI</sequence>
<gene>
    <name evidence="1" type="ORF">FHS03_004272</name>
</gene>
<dbReference type="RefSeq" id="WP_183442922.1">
    <property type="nucleotide sequence ID" value="NZ_JACHXD010000014.1"/>
</dbReference>
<reference evidence="1 2" key="1">
    <citation type="submission" date="2020-08" db="EMBL/GenBank/DDBJ databases">
        <title>Genomic Encyclopedia of Type Strains, Phase III (KMG-III): the genomes of soil and plant-associated and newly described type strains.</title>
        <authorList>
            <person name="Whitman W."/>
        </authorList>
    </citation>
    <scope>NUCLEOTIDE SEQUENCE [LARGE SCALE GENOMIC DNA]</scope>
    <source>
        <strain evidence="1 2">CECT 8897</strain>
    </source>
</reference>